<dbReference type="EMBL" id="JAUOEK010000169">
    <property type="protein sequence ID" value="MDO5971650.1"/>
    <property type="molecule type" value="Genomic_DNA"/>
</dbReference>
<dbReference type="Proteomes" id="UP001176883">
    <property type="component" value="Unassembled WGS sequence"/>
</dbReference>
<keyword evidence="2" id="KW-1185">Reference proteome</keyword>
<accession>A0ABT8WER3</accession>
<evidence type="ECO:0000313" key="2">
    <source>
        <dbReference type="Proteomes" id="UP001176883"/>
    </source>
</evidence>
<organism evidence="1 2">
    <name type="scientific">Flavivirga aquimarina</name>
    <dbReference type="NCBI Taxonomy" id="2027862"/>
    <lineage>
        <taxon>Bacteria</taxon>
        <taxon>Pseudomonadati</taxon>
        <taxon>Bacteroidota</taxon>
        <taxon>Flavobacteriia</taxon>
        <taxon>Flavobacteriales</taxon>
        <taxon>Flavobacteriaceae</taxon>
        <taxon>Flavivirga</taxon>
    </lineage>
</organism>
<evidence type="ECO:0000313" key="1">
    <source>
        <dbReference type="EMBL" id="MDO5971650.1"/>
    </source>
</evidence>
<comment type="caution">
    <text evidence="1">The sequence shown here is derived from an EMBL/GenBank/DDBJ whole genome shotgun (WGS) entry which is preliminary data.</text>
</comment>
<reference evidence="1" key="1">
    <citation type="submission" date="2023-07" db="EMBL/GenBank/DDBJ databases">
        <title>Two novel species in the genus Flavivirga.</title>
        <authorList>
            <person name="Kwon K."/>
        </authorList>
    </citation>
    <scope>NUCLEOTIDE SEQUENCE</scope>
    <source>
        <strain evidence="1">KCTC 52353</strain>
    </source>
</reference>
<proteinExistence type="predicted"/>
<dbReference type="RefSeq" id="WP_303279363.1">
    <property type="nucleotide sequence ID" value="NZ_JAUOEK010000169.1"/>
</dbReference>
<protein>
    <submittedName>
        <fullName evidence="1">Uncharacterized protein</fullName>
    </submittedName>
</protein>
<gene>
    <name evidence="1" type="ORF">Q4Q35_17745</name>
</gene>
<name>A0ABT8WER3_9FLAO</name>
<sequence>MKKILFIVSLISLCYSCKQKEEKALVVTETSIAEKIANAHGFEHWKNVSEITFTFGGKRNWTWNPKTNDITLITKKDTIHYNRKTIDSTSQKADRGFINDKFWLLIPFQLVWDTSAGISDPIKTEAPISKTEMNKITITYSKKGGYTPGDAYDIYFDKDYIIREWAFRKGNKAKAGLINTFENYQDYNGIKLALGHTKQAGNQGVKFTNVKVTFQ</sequence>